<gene>
    <name evidence="1" type="ORF">ERS852574_01545</name>
</gene>
<name>A0A173SP16_9FIRM</name>
<evidence type="ECO:0000313" key="1">
    <source>
        <dbReference type="EMBL" id="CUM91507.1"/>
    </source>
</evidence>
<proteinExistence type="predicted"/>
<accession>A0A173SP16</accession>
<dbReference type="RefSeq" id="WP_005361071.1">
    <property type="nucleotide sequence ID" value="NZ_CYXR01000009.1"/>
</dbReference>
<dbReference type="Proteomes" id="UP000095727">
    <property type="component" value="Unassembled WGS sequence"/>
</dbReference>
<dbReference type="GeneID" id="75081037"/>
<sequence length="271" mass="31036">MLMAVNEPYALMVQPDDILISPREVDEHFGTMVCFHPRYALGDHHNHMDKDDFLREMYLDTVGHDEAGMKRYERMVNIVSSRFRHGPKTEERAIDEAMQKVISEKYLMLPLYLYDHSGLAMSTESFSGRAPHAEWDSGQVGWIYVSKEDALKEFDADKMTGAIRQKADALMRSEVAAYDSYLRGECYGFELYKNGELSDSCWGFMGNFSDVLKDMAAYLPDECKGMVDHLEEQERPATIIKTLLKHAKIQVDQAAKAFEHASRQQVLGESR</sequence>
<reference evidence="1 2" key="1">
    <citation type="submission" date="2015-09" db="EMBL/GenBank/DDBJ databases">
        <authorList>
            <consortium name="Pathogen Informatics"/>
        </authorList>
    </citation>
    <scope>NUCLEOTIDE SEQUENCE [LARGE SCALE GENOMIC DNA]</scope>
    <source>
        <strain evidence="1 2">2789STDY5834962</strain>
    </source>
</reference>
<organism evidence="1 2">
    <name type="scientific">Coprococcus comes</name>
    <dbReference type="NCBI Taxonomy" id="410072"/>
    <lineage>
        <taxon>Bacteria</taxon>
        <taxon>Bacillati</taxon>
        <taxon>Bacillota</taxon>
        <taxon>Clostridia</taxon>
        <taxon>Lachnospirales</taxon>
        <taxon>Lachnospiraceae</taxon>
        <taxon>Coprococcus</taxon>
    </lineage>
</organism>
<dbReference type="AlphaFoldDB" id="A0A173SP16"/>
<protein>
    <submittedName>
        <fullName evidence="1">Uncharacterized protein</fullName>
    </submittedName>
</protein>
<dbReference type="EMBL" id="CYXR01000009">
    <property type="protein sequence ID" value="CUM91507.1"/>
    <property type="molecule type" value="Genomic_DNA"/>
</dbReference>
<evidence type="ECO:0000313" key="2">
    <source>
        <dbReference type="Proteomes" id="UP000095727"/>
    </source>
</evidence>